<dbReference type="AlphaFoldDB" id="B9TGA5"/>
<dbReference type="InterPro" id="IPR016169">
    <property type="entry name" value="FAD-bd_PCMH_sub2"/>
</dbReference>
<keyword evidence="2" id="KW-0560">Oxidoreductase</keyword>
<dbReference type="STRING" id="3988.B9TGA5"/>
<dbReference type="InterPro" id="IPR036318">
    <property type="entry name" value="FAD-bd_PCMH-like_sf"/>
</dbReference>
<dbReference type="EMBL" id="EQ980519">
    <property type="protein sequence ID" value="EEF25108.1"/>
    <property type="molecule type" value="Genomic_DNA"/>
</dbReference>
<evidence type="ECO:0000259" key="1">
    <source>
        <dbReference type="PROSITE" id="PS51387"/>
    </source>
</evidence>
<protein>
    <submittedName>
        <fullName evidence="2">Oxidoreductase, putative</fullName>
        <ecNumber evidence="2">1.1.2.4</ecNumber>
    </submittedName>
</protein>
<reference evidence="3" key="1">
    <citation type="journal article" date="2010" name="Nat. Biotechnol.">
        <title>Draft genome sequence of the oilseed species Ricinus communis.</title>
        <authorList>
            <person name="Chan A.P."/>
            <person name="Crabtree J."/>
            <person name="Zhao Q."/>
            <person name="Lorenzi H."/>
            <person name="Orvis J."/>
            <person name="Puiu D."/>
            <person name="Melake-Berhan A."/>
            <person name="Jones K.M."/>
            <person name="Redman J."/>
            <person name="Chen G."/>
            <person name="Cahoon E.B."/>
            <person name="Gedil M."/>
            <person name="Stanke M."/>
            <person name="Haas B.J."/>
            <person name="Wortman J.R."/>
            <person name="Fraser-Liggett C.M."/>
            <person name="Ravel J."/>
            <person name="Rabinowicz P.D."/>
        </authorList>
    </citation>
    <scope>NUCLEOTIDE SEQUENCE [LARGE SCALE GENOMIC DNA]</scope>
    <source>
        <strain evidence="3">cv. Hale</strain>
    </source>
</reference>
<dbReference type="InParanoid" id="B9TGA5"/>
<dbReference type="InterPro" id="IPR006094">
    <property type="entry name" value="Oxid_FAD_bind_N"/>
</dbReference>
<evidence type="ECO:0000313" key="2">
    <source>
        <dbReference type="EMBL" id="EEF25108.1"/>
    </source>
</evidence>
<dbReference type="SUPFAM" id="SSF56176">
    <property type="entry name" value="FAD-binding/transporter-associated domain-like"/>
    <property type="match status" value="1"/>
</dbReference>
<organism evidence="2 3">
    <name type="scientific">Ricinus communis</name>
    <name type="common">Castor bean</name>
    <dbReference type="NCBI Taxonomy" id="3988"/>
    <lineage>
        <taxon>Eukaryota</taxon>
        <taxon>Viridiplantae</taxon>
        <taxon>Streptophyta</taxon>
        <taxon>Embryophyta</taxon>
        <taxon>Tracheophyta</taxon>
        <taxon>Spermatophyta</taxon>
        <taxon>Magnoliopsida</taxon>
        <taxon>eudicotyledons</taxon>
        <taxon>Gunneridae</taxon>
        <taxon>Pentapetalae</taxon>
        <taxon>rosids</taxon>
        <taxon>fabids</taxon>
        <taxon>Malpighiales</taxon>
        <taxon>Euphorbiaceae</taxon>
        <taxon>Acalyphoideae</taxon>
        <taxon>Acalypheae</taxon>
        <taxon>Ricinus</taxon>
    </lineage>
</organism>
<evidence type="ECO:0000313" key="3">
    <source>
        <dbReference type="Proteomes" id="UP000008311"/>
    </source>
</evidence>
<dbReference type="EC" id="1.1.2.4" evidence="2"/>
<dbReference type="PANTHER" id="PTHR11748">
    <property type="entry name" value="D-LACTATE DEHYDROGENASE"/>
    <property type="match status" value="1"/>
</dbReference>
<dbReference type="PANTHER" id="PTHR11748:SF119">
    <property type="entry name" value="D-2-HYDROXYGLUTARATE DEHYDROGENASE"/>
    <property type="match status" value="1"/>
</dbReference>
<dbReference type="Gene3D" id="3.30.465.10">
    <property type="match status" value="1"/>
</dbReference>
<dbReference type="PROSITE" id="PS51387">
    <property type="entry name" value="FAD_PCMH"/>
    <property type="match status" value="1"/>
</dbReference>
<gene>
    <name evidence="2" type="ORF">RCOM_1955840</name>
</gene>
<feature type="non-terminal residue" evidence="2">
    <location>
        <position position="184"/>
    </location>
</feature>
<keyword evidence="3" id="KW-1185">Reference proteome</keyword>
<dbReference type="GO" id="GO:0004458">
    <property type="term" value="F:D-lactate dehydrogenase (cytochrome) activity"/>
    <property type="evidence" value="ECO:0007669"/>
    <property type="project" value="UniProtKB-EC"/>
</dbReference>
<dbReference type="Proteomes" id="UP000008311">
    <property type="component" value="Unassembled WGS sequence"/>
</dbReference>
<dbReference type="GO" id="GO:0071949">
    <property type="term" value="F:FAD binding"/>
    <property type="evidence" value="ECO:0007669"/>
    <property type="project" value="InterPro"/>
</dbReference>
<feature type="domain" description="FAD-binding PCMH-type" evidence="1">
    <location>
        <begin position="50"/>
        <end position="184"/>
    </location>
</feature>
<dbReference type="eggNOG" id="KOG1231">
    <property type="taxonomic scope" value="Eukaryota"/>
</dbReference>
<proteinExistence type="predicted"/>
<dbReference type="InterPro" id="IPR016166">
    <property type="entry name" value="FAD-bd_PCMH"/>
</dbReference>
<dbReference type="Pfam" id="PF01565">
    <property type="entry name" value="FAD_binding_4"/>
    <property type="match status" value="1"/>
</dbReference>
<sequence>MKVIKIKLEEARDTTSEAAFLDALRVAGLEGEIDVSHATRTVLATDNSIYQRRPTAAIFPRNAADVERIARLLAEERFRSVVVSPRGGGTGTNGQSLTDGIVVDLSRHMNRIIEIDPIKRTARVEAGVVKDQLNAALKPHGLFFAPELSTSNRATIGGMISTDASGQGSCTYGKTRDHVIALKS</sequence>
<name>B9TGA5_RICCO</name>
<accession>B9TGA5</accession>